<protein>
    <recommendedName>
        <fullName evidence="3">triacylglycerol lipase</fullName>
        <ecNumber evidence="3">3.1.1.3</ecNumber>
    </recommendedName>
</protein>
<evidence type="ECO:0000256" key="6">
    <source>
        <dbReference type="ARBA" id="ARBA00022801"/>
    </source>
</evidence>
<comment type="catalytic activity">
    <reaction evidence="1">
        <text>a triacylglycerol + H2O = a diacylglycerol + a fatty acid + H(+)</text>
        <dbReference type="Rhea" id="RHEA:12044"/>
        <dbReference type="ChEBI" id="CHEBI:15377"/>
        <dbReference type="ChEBI" id="CHEBI:15378"/>
        <dbReference type="ChEBI" id="CHEBI:17855"/>
        <dbReference type="ChEBI" id="CHEBI:18035"/>
        <dbReference type="ChEBI" id="CHEBI:28868"/>
        <dbReference type="EC" id="3.1.1.3"/>
    </reaction>
</comment>
<evidence type="ECO:0000256" key="3">
    <source>
        <dbReference type="ARBA" id="ARBA00013279"/>
    </source>
</evidence>
<dbReference type="PANTHER" id="PTHR34043:SF3">
    <property type="entry name" value="ALPHA_BETA-HYDROLASES SUPERFAMILY PROTEIN"/>
    <property type="match status" value="1"/>
</dbReference>
<dbReference type="InterPro" id="IPR056304">
    <property type="entry name" value="Lip-like_C"/>
</dbReference>
<dbReference type="KEGG" id="dtl:H8F01_02305"/>
<evidence type="ECO:0000313" key="10">
    <source>
        <dbReference type="EMBL" id="QNK02019.1"/>
    </source>
</evidence>
<evidence type="ECO:0000256" key="5">
    <source>
        <dbReference type="ARBA" id="ARBA00022729"/>
    </source>
</evidence>
<name>A0A7G8Q5G1_9GAMM</name>
<dbReference type="PANTHER" id="PTHR34043">
    <property type="entry name" value="ALPHA/BETA-HYDROLASES SUPERFAMILY PROTEIN"/>
    <property type="match status" value="1"/>
</dbReference>
<keyword evidence="5" id="KW-0732">Signal</keyword>
<evidence type="ECO:0000256" key="7">
    <source>
        <dbReference type="ARBA" id="ARBA00023098"/>
    </source>
</evidence>
<reference evidence="10 11" key="1">
    <citation type="submission" date="2020-08" db="EMBL/GenBank/DDBJ databases">
        <title>Dyella sp. G9 isolated from forest soil.</title>
        <authorList>
            <person name="Fu J."/>
            <person name="Qiu L."/>
        </authorList>
    </citation>
    <scope>NUCLEOTIDE SEQUENCE [LARGE SCALE GENOMIC DNA]</scope>
    <source>
        <strain evidence="10 11">G9</strain>
    </source>
</reference>
<dbReference type="GO" id="GO:0005576">
    <property type="term" value="C:extracellular region"/>
    <property type="evidence" value="ECO:0007669"/>
    <property type="project" value="UniProtKB-SubCell"/>
</dbReference>
<dbReference type="InterPro" id="IPR029058">
    <property type="entry name" value="AB_hydrolase_fold"/>
</dbReference>
<evidence type="ECO:0000259" key="9">
    <source>
        <dbReference type="Pfam" id="PF24708"/>
    </source>
</evidence>
<sequence>MAENNSFRNRYPIILVHGIFGWGRDEVLGFKYWGGNVDIEARLNDMHYRTQTATVGPVSSSWERAVELYHYLVGGRVDYGAAHASKYGIQRYGHTFPGIYPQVSHTNKIHLVGHSMGAQTICELESMLRNGSQEERDYHQAHPGDTISELFLGGKNWVHSITGVAPGFNGTTFLDTTNGPVNMMNLFRQNMLCLATANGADPTNFVYDFKLDQWGLKREKGEHFIEYLERIIDSDLWKSRDTALFDISTAGAAKIVRERIRLFPGTHYFSFSGKTTFINPRTGYALPLPATHPALYLGALVMGRNHGNPELPGEPIEWRDSDGCIPCAGTRYIFDHPHRDADPLDMSFPAGIWNAFPVMHDCDHMALVGIGAAYQSERKDIMPFYADMARILTATEQQTDAAHADAATAHGATHPTHRQASTTKASAPHAKHHDAKAPPKRKH</sequence>
<keyword evidence="4" id="KW-0964">Secreted</keyword>
<dbReference type="AlphaFoldDB" id="A0A7G8Q5G1"/>
<evidence type="ECO:0000256" key="4">
    <source>
        <dbReference type="ARBA" id="ARBA00022525"/>
    </source>
</evidence>
<keyword evidence="6" id="KW-0378">Hydrolase</keyword>
<gene>
    <name evidence="10" type="ORF">H8F01_02305</name>
</gene>
<dbReference type="Pfam" id="PF24708">
    <property type="entry name" value="Lip_C"/>
    <property type="match status" value="1"/>
</dbReference>
<evidence type="ECO:0000256" key="1">
    <source>
        <dbReference type="ARBA" id="ARBA00001024"/>
    </source>
</evidence>
<dbReference type="GO" id="GO:0004806">
    <property type="term" value="F:triacylglycerol lipase activity"/>
    <property type="evidence" value="ECO:0007669"/>
    <property type="project" value="UniProtKB-EC"/>
</dbReference>
<evidence type="ECO:0000256" key="2">
    <source>
        <dbReference type="ARBA" id="ARBA00004613"/>
    </source>
</evidence>
<proteinExistence type="predicted"/>
<feature type="compositionally biased region" description="Low complexity" evidence="8">
    <location>
        <begin position="400"/>
        <end position="414"/>
    </location>
</feature>
<feature type="region of interest" description="Disordered" evidence="8">
    <location>
        <begin position="400"/>
        <end position="443"/>
    </location>
</feature>
<accession>A0A7G8Q5G1</accession>
<dbReference type="Gene3D" id="3.40.50.1820">
    <property type="entry name" value="alpha/beta hydrolase"/>
    <property type="match status" value="1"/>
</dbReference>
<comment type="subcellular location">
    <subcellularLocation>
        <location evidence="2">Secreted</location>
    </subcellularLocation>
</comment>
<organism evidence="10 11">
    <name type="scientific">Dyella telluris</name>
    <dbReference type="NCBI Taxonomy" id="2763498"/>
    <lineage>
        <taxon>Bacteria</taxon>
        <taxon>Pseudomonadati</taxon>
        <taxon>Pseudomonadota</taxon>
        <taxon>Gammaproteobacteria</taxon>
        <taxon>Lysobacterales</taxon>
        <taxon>Rhodanobacteraceae</taxon>
        <taxon>Dyella</taxon>
    </lineage>
</organism>
<evidence type="ECO:0000313" key="11">
    <source>
        <dbReference type="Proteomes" id="UP000515873"/>
    </source>
</evidence>
<dbReference type="Proteomes" id="UP000515873">
    <property type="component" value="Chromosome"/>
</dbReference>
<feature type="domain" description="Lipase-like C-terminal" evidence="9">
    <location>
        <begin position="9"/>
        <end position="401"/>
    </location>
</feature>
<dbReference type="RefSeq" id="WP_187057477.1">
    <property type="nucleotide sequence ID" value="NZ_CP060412.1"/>
</dbReference>
<dbReference type="SUPFAM" id="SSF53474">
    <property type="entry name" value="alpha/beta-Hydrolases"/>
    <property type="match status" value="1"/>
</dbReference>
<evidence type="ECO:0000256" key="8">
    <source>
        <dbReference type="SAM" id="MobiDB-lite"/>
    </source>
</evidence>
<dbReference type="EMBL" id="CP060412">
    <property type="protein sequence ID" value="QNK02019.1"/>
    <property type="molecule type" value="Genomic_DNA"/>
</dbReference>
<keyword evidence="7" id="KW-0443">Lipid metabolism</keyword>
<feature type="compositionally biased region" description="Basic residues" evidence="8">
    <location>
        <begin position="429"/>
        <end position="443"/>
    </location>
</feature>
<dbReference type="EC" id="3.1.1.3" evidence="3"/>
<dbReference type="GO" id="GO:0006629">
    <property type="term" value="P:lipid metabolic process"/>
    <property type="evidence" value="ECO:0007669"/>
    <property type="project" value="UniProtKB-KW"/>
</dbReference>
<keyword evidence="11" id="KW-1185">Reference proteome</keyword>